<feature type="transmembrane region" description="Helical" evidence="8">
    <location>
        <begin position="123"/>
        <end position="144"/>
    </location>
</feature>
<evidence type="ECO:0000256" key="7">
    <source>
        <dbReference type="ARBA" id="ARBA00023136"/>
    </source>
</evidence>
<feature type="transmembrane region" description="Helical" evidence="8">
    <location>
        <begin position="239"/>
        <end position="260"/>
    </location>
</feature>
<evidence type="ECO:0000256" key="8">
    <source>
        <dbReference type="SAM" id="Phobius"/>
    </source>
</evidence>
<organism evidence="10 11">
    <name type="scientific">Limosilactobacillus panis</name>
    <dbReference type="NCBI Taxonomy" id="47493"/>
    <lineage>
        <taxon>Bacteria</taxon>
        <taxon>Bacillati</taxon>
        <taxon>Bacillota</taxon>
        <taxon>Bacilli</taxon>
        <taxon>Lactobacillales</taxon>
        <taxon>Lactobacillaceae</taxon>
        <taxon>Limosilactobacillus</taxon>
    </lineage>
</organism>
<feature type="transmembrane region" description="Helical" evidence="8">
    <location>
        <begin position="423"/>
        <end position="442"/>
    </location>
</feature>
<evidence type="ECO:0000256" key="2">
    <source>
        <dbReference type="ARBA" id="ARBA00022448"/>
    </source>
</evidence>
<gene>
    <name evidence="10" type="ORF">QUW46_05945</name>
</gene>
<protein>
    <submittedName>
        <fullName evidence="10">Amino acid permease</fullName>
    </submittedName>
</protein>
<dbReference type="PROSITE" id="PS00218">
    <property type="entry name" value="AMINO_ACID_PERMEASE_1"/>
    <property type="match status" value="1"/>
</dbReference>
<feature type="transmembrane region" description="Helical" evidence="8">
    <location>
        <begin position="280"/>
        <end position="298"/>
    </location>
</feature>
<keyword evidence="6 8" id="KW-1133">Transmembrane helix</keyword>
<keyword evidence="2" id="KW-0813">Transport</keyword>
<feature type="domain" description="Amino acid permease/ SLC12A" evidence="9">
    <location>
        <begin position="14"/>
        <end position="439"/>
    </location>
</feature>
<feature type="transmembrane region" description="Helical" evidence="8">
    <location>
        <begin position="92"/>
        <end position="117"/>
    </location>
</feature>
<evidence type="ECO:0000313" key="10">
    <source>
        <dbReference type="EMBL" id="MDM8334111.1"/>
    </source>
</evidence>
<feature type="transmembrane region" description="Helical" evidence="8">
    <location>
        <begin position="45"/>
        <end position="71"/>
    </location>
</feature>
<evidence type="ECO:0000256" key="4">
    <source>
        <dbReference type="ARBA" id="ARBA00022692"/>
    </source>
</evidence>
<dbReference type="Proteomes" id="UP001529423">
    <property type="component" value="Unassembled WGS sequence"/>
</dbReference>
<dbReference type="EMBL" id="JAUDEO010000030">
    <property type="protein sequence ID" value="MDM8334111.1"/>
    <property type="molecule type" value="Genomic_DNA"/>
</dbReference>
<keyword evidence="3" id="KW-1003">Cell membrane</keyword>
<reference evidence="10 11" key="2">
    <citation type="submission" date="2023-06" db="EMBL/GenBank/DDBJ databases">
        <title>Identification and characterization of horizontal gene transfer across gut microbiota members of farm animals based on homology search.</title>
        <authorList>
            <person name="Schwarzerova J."/>
            <person name="Nykrynova M."/>
            <person name="Jureckova K."/>
            <person name="Cejkova D."/>
            <person name="Rychlik I."/>
        </authorList>
    </citation>
    <scope>NUCLEOTIDE SEQUENCE [LARGE SCALE GENOMIC DNA]</scope>
    <source>
        <strain evidence="10 11">105_WCHN</strain>
    </source>
</reference>
<evidence type="ECO:0000256" key="1">
    <source>
        <dbReference type="ARBA" id="ARBA00004651"/>
    </source>
</evidence>
<keyword evidence="7 8" id="KW-0472">Membrane</keyword>
<feature type="transmembrane region" description="Helical" evidence="8">
    <location>
        <begin position="194"/>
        <end position="218"/>
    </location>
</feature>
<feature type="transmembrane region" description="Helical" evidence="8">
    <location>
        <begin position="156"/>
        <end position="174"/>
    </location>
</feature>
<keyword evidence="4 8" id="KW-0812">Transmembrane</keyword>
<dbReference type="Gene3D" id="1.20.1740.10">
    <property type="entry name" value="Amino acid/polyamine transporter I"/>
    <property type="match status" value="1"/>
</dbReference>
<evidence type="ECO:0000256" key="3">
    <source>
        <dbReference type="ARBA" id="ARBA00022475"/>
    </source>
</evidence>
<dbReference type="PIRSF" id="PIRSF006060">
    <property type="entry name" value="AA_transporter"/>
    <property type="match status" value="1"/>
</dbReference>
<keyword evidence="5" id="KW-0029">Amino-acid transport</keyword>
<feature type="transmembrane region" description="Helical" evidence="8">
    <location>
        <begin position="359"/>
        <end position="380"/>
    </location>
</feature>
<accession>A0ABT7VMY4</accession>
<feature type="transmembrane region" description="Helical" evidence="8">
    <location>
        <begin position="332"/>
        <end position="353"/>
    </location>
</feature>
<evidence type="ECO:0000313" key="11">
    <source>
        <dbReference type="Proteomes" id="UP001529423"/>
    </source>
</evidence>
<proteinExistence type="predicted"/>
<dbReference type="PANTHER" id="PTHR43495">
    <property type="entry name" value="GABA PERMEASE"/>
    <property type="match status" value="1"/>
</dbReference>
<comment type="subcellular location">
    <subcellularLocation>
        <location evidence="1">Cell membrane</location>
        <topology evidence="1">Multi-pass membrane protein</topology>
    </subcellularLocation>
</comment>
<dbReference type="InterPro" id="IPR004840">
    <property type="entry name" value="Amino_acid_permease_CS"/>
</dbReference>
<evidence type="ECO:0000256" key="5">
    <source>
        <dbReference type="ARBA" id="ARBA00022970"/>
    </source>
</evidence>
<evidence type="ECO:0000259" key="9">
    <source>
        <dbReference type="Pfam" id="PF00324"/>
    </source>
</evidence>
<name>A0ABT7VMY4_9LACO</name>
<dbReference type="InterPro" id="IPR004841">
    <property type="entry name" value="AA-permease/SLC12A_dom"/>
</dbReference>
<reference evidence="11" key="1">
    <citation type="submission" date="2023-06" db="EMBL/GenBank/DDBJ databases">
        <title>Identification and characterization of horizontal gene transfer across gut microbiota members of farm animals based on homology search.</title>
        <authorList>
            <person name="Zeman M."/>
            <person name="Kubasova T."/>
            <person name="Jahodarova E."/>
            <person name="Nykrynova M."/>
            <person name="Rychlik I."/>
        </authorList>
    </citation>
    <scope>NUCLEOTIDE SEQUENCE [LARGE SCALE GENOMIC DNA]</scope>
    <source>
        <strain evidence="11">105_WCHN</strain>
    </source>
</reference>
<dbReference type="RefSeq" id="WP_289560395.1">
    <property type="nucleotide sequence ID" value="NZ_JAUDEO010000030.1"/>
</dbReference>
<keyword evidence="11" id="KW-1185">Reference proteome</keyword>
<dbReference type="PANTHER" id="PTHR43495:SF2">
    <property type="entry name" value="D-SERINE_D-ALANINE_GLYCINE TRANSPORTER"/>
    <property type="match status" value="1"/>
</dbReference>
<evidence type="ECO:0000256" key="6">
    <source>
        <dbReference type="ARBA" id="ARBA00022989"/>
    </source>
</evidence>
<reference evidence="10 11" key="3">
    <citation type="submission" date="2023-06" db="EMBL/GenBank/DDBJ databases">
        <authorList>
            <person name="Zeman M."/>
            <person name="Kubasova T."/>
            <person name="Jahodarova E."/>
            <person name="Nykrynova M."/>
            <person name="Rychlik I."/>
        </authorList>
    </citation>
    <scope>NUCLEOTIDE SEQUENCE [LARGE SCALE GENOMIC DNA]</scope>
    <source>
        <strain evidence="10 11">105_WCHN</strain>
    </source>
</reference>
<comment type="caution">
    <text evidence="10">The sequence shown here is derived from an EMBL/GenBank/DDBJ whole genome shotgun (WGS) entry which is preliminary data.</text>
</comment>
<sequence length="453" mass="49396">MSKQQMNRSLKSRHIQLMALGGTIGTGLFLGAGKAIRAAGPAILLAYLITGIVCFGIMRALGELLMANLKYRSFMEAIRDYLGNRVSFITGWAYWACWLALAMAEITAIGLYIQIWLPNVPQWVPGLITLLIFLCLNLITVNVFGEIEFWFAMIKVVAILILIAVGAFMMVIQFKSRGGYVASPANLVADHGFFATGIKGFVMSFQMVVFAFVGIEMVGVTAAEAENPRQVIPKAINGIPIRILLFYIGALAVIMCIYPWNRLSPTNSPFVLVFRDAGLRGAASVVNFVVITAAASACNSSIYTTGRMLAELTADAHRPGIRRIARLSKHQVPALAVVISSIVIGVAAILNLLMPGAVFTLVSSVATTSFLFIWAAIIGAHLRYIKQHPHDRTFKMPGAPFTDYLVLTFLAFVLVVLCLDKQTFAALIFTLIWFGLLTVASLSKREKGLVLKI</sequence>
<feature type="transmembrane region" description="Helical" evidence="8">
    <location>
        <begin position="401"/>
        <end position="417"/>
    </location>
</feature>
<dbReference type="Pfam" id="PF00324">
    <property type="entry name" value="AA_permease"/>
    <property type="match status" value="1"/>
</dbReference>